<feature type="non-terminal residue" evidence="1">
    <location>
        <position position="1"/>
    </location>
</feature>
<sequence length="112" mass="12790">QDIQFYQLLQELCTGQLSEFSQTLIQQKLTSPKTAINAIDTTHLVGYKHLAYNINSSICNALPRDEKYPTPIYFSAEDYMNERQLETGDYESLFCHHTNLPIDLTLCIGAQT</sequence>
<dbReference type="Proteomes" id="UP000789739">
    <property type="component" value="Unassembled WGS sequence"/>
</dbReference>
<comment type="caution">
    <text evidence="1">The sequence shown here is derived from an EMBL/GenBank/DDBJ whole genome shotgun (WGS) entry which is preliminary data.</text>
</comment>
<dbReference type="EMBL" id="CAJVPI010000082">
    <property type="protein sequence ID" value="CAG8475506.1"/>
    <property type="molecule type" value="Genomic_DNA"/>
</dbReference>
<accession>A0A9N8W6M0</accession>
<keyword evidence="2" id="KW-1185">Reference proteome</keyword>
<evidence type="ECO:0000313" key="2">
    <source>
        <dbReference type="Proteomes" id="UP000789739"/>
    </source>
</evidence>
<reference evidence="1" key="1">
    <citation type="submission" date="2021-06" db="EMBL/GenBank/DDBJ databases">
        <authorList>
            <person name="Kallberg Y."/>
            <person name="Tangrot J."/>
            <person name="Rosling A."/>
        </authorList>
    </citation>
    <scope>NUCLEOTIDE SEQUENCE</scope>
    <source>
        <strain evidence="1">BR232B</strain>
    </source>
</reference>
<gene>
    <name evidence="1" type="ORF">PBRASI_LOCUS1301</name>
</gene>
<name>A0A9N8W6M0_9GLOM</name>
<evidence type="ECO:0000313" key="1">
    <source>
        <dbReference type="EMBL" id="CAG8475506.1"/>
    </source>
</evidence>
<dbReference type="AlphaFoldDB" id="A0A9N8W6M0"/>
<dbReference type="OrthoDB" id="2447765at2759"/>
<organism evidence="1 2">
    <name type="scientific">Paraglomus brasilianum</name>
    <dbReference type="NCBI Taxonomy" id="144538"/>
    <lineage>
        <taxon>Eukaryota</taxon>
        <taxon>Fungi</taxon>
        <taxon>Fungi incertae sedis</taxon>
        <taxon>Mucoromycota</taxon>
        <taxon>Glomeromycotina</taxon>
        <taxon>Glomeromycetes</taxon>
        <taxon>Paraglomerales</taxon>
        <taxon>Paraglomeraceae</taxon>
        <taxon>Paraglomus</taxon>
    </lineage>
</organism>
<proteinExistence type="predicted"/>
<protein>
    <submittedName>
        <fullName evidence="1">8873_t:CDS:1</fullName>
    </submittedName>
</protein>